<dbReference type="Proteomes" id="UP000267250">
    <property type="component" value="Chromosome"/>
</dbReference>
<evidence type="ECO:0000256" key="1">
    <source>
        <dbReference type="SAM" id="Phobius"/>
    </source>
</evidence>
<feature type="transmembrane region" description="Helical" evidence="1">
    <location>
        <begin position="12"/>
        <end position="32"/>
    </location>
</feature>
<keyword evidence="1" id="KW-0812">Transmembrane</keyword>
<reference evidence="2 3" key="1">
    <citation type="submission" date="2016-07" db="EMBL/GenBank/DDBJ databases">
        <title>Genome and transcriptome analysis of iron-reducing fermentative bacteria Anoxybacter fermentans.</title>
        <authorList>
            <person name="Zeng X."/>
            <person name="Shao Z."/>
        </authorList>
    </citation>
    <scope>NUCLEOTIDE SEQUENCE [LARGE SCALE GENOMIC DNA]</scope>
    <source>
        <strain evidence="2 3">DY22613</strain>
    </source>
</reference>
<evidence type="ECO:0000313" key="2">
    <source>
        <dbReference type="EMBL" id="AZR72752.1"/>
    </source>
</evidence>
<keyword evidence="3" id="KW-1185">Reference proteome</keyword>
<dbReference type="AlphaFoldDB" id="A0A3Q9HPH9"/>
<accession>A0A3Q9HPH9</accession>
<keyword evidence="1" id="KW-1133">Transmembrane helix</keyword>
<keyword evidence="1" id="KW-0472">Membrane</keyword>
<dbReference type="OrthoDB" id="2112007at2"/>
<name>A0A3Q9HPH9_9FIRM</name>
<dbReference type="RefSeq" id="WP_127016083.1">
    <property type="nucleotide sequence ID" value="NZ_CP016379.1"/>
</dbReference>
<evidence type="ECO:0000313" key="3">
    <source>
        <dbReference type="Proteomes" id="UP000267250"/>
    </source>
</evidence>
<sequence length="156" mass="18143">MVCLLNATGRFLMGLITVGLVLLITIQLMMGFEQTRHYLKWVESQVYELIDPDLKKVAVVIPEEYVILELLNPGNFSEVRVLVNNEKVYYFNHSIVRIPVKDGDLLIIDTRGIETALWFEVRNYSKRVSNLKIGQQFRVKNGLEVIYIKLHDETKF</sequence>
<dbReference type="EMBL" id="CP016379">
    <property type="protein sequence ID" value="AZR72752.1"/>
    <property type="molecule type" value="Genomic_DNA"/>
</dbReference>
<gene>
    <name evidence="2" type="ORF">BBF96_04700</name>
</gene>
<protein>
    <submittedName>
        <fullName evidence="2">Uncharacterized protein</fullName>
    </submittedName>
</protein>
<organism evidence="2 3">
    <name type="scientific">Anoxybacter fermentans</name>
    <dbReference type="NCBI Taxonomy" id="1323375"/>
    <lineage>
        <taxon>Bacteria</taxon>
        <taxon>Bacillati</taxon>
        <taxon>Bacillota</taxon>
        <taxon>Clostridia</taxon>
        <taxon>Halanaerobiales</taxon>
        <taxon>Anoxybacter</taxon>
    </lineage>
</organism>
<dbReference type="KEGG" id="aft:BBF96_04700"/>
<proteinExistence type="predicted"/>